<dbReference type="PROSITE" id="PS00028">
    <property type="entry name" value="ZINC_FINGER_C2H2_1"/>
    <property type="match status" value="1"/>
</dbReference>
<dbReference type="AlphaFoldDB" id="A0A8D8QGF7"/>
<organism evidence="3">
    <name type="scientific">Cacopsylla melanoneura</name>
    <dbReference type="NCBI Taxonomy" id="428564"/>
    <lineage>
        <taxon>Eukaryota</taxon>
        <taxon>Metazoa</taxon>
        <taxon>Ecdysozoa</taxon>
        <taxon>Arthropoda</taxon>
        <taxon>Hexapoda</taxon>
        <taxon>Insecta</taxon>
        <taxon>Pterygota</taxon>
        <taxon>Neoptera</taxon>
        <taxon>Paraneoptera</taxon>
        <taxon>Hemiptera</taxon>
        <taxon>Sternorrhyncha</taxon>
        <taxon>Psylloidea</taxon>
        <taxon>Psyllidae</taxon>
        <taxon>Psyllinae</taxon>
        <taxon>Cacopsylla</taxon>
    </lineage>
</organism>
<proteinExistence type="predicted"/>
<keyword evidence="1" id="KW-0479">Metal-binding</keyword>
<accession>A0A8D8QGF7</accession>
<dbReference type="SMART" id="SM00355">
    <property type="entry name" value="ZnF_C2H2"/>
    <property type="match status" value="2"/>
</dbReference>
<evidence type="ECO:0000256" key="1">
    <source>
        <dbReference type="PROSITE-ProRule" id="PRU00042"/>
    </source>
</evidence>
<feature type="domain" description="C2H2-type" evidence="2">
    <location>
        <begin position="122"/>
        <end position="152"/>
    </location>
</feature>
<evidence type="ECO:0000313" key="3">
    <source>
        <dbReference type="EMBL" id="CAG6631446.1"/>
    </source>
</evidence>
<dbReference type="EMBL" id="HBUF01238918">
    <property type="protein sequence ID" value="CAG6676171.1"/>
    <property type="molecule type" value="Transcribed_RNA"/>
</dbReference>
<sequence length="196" mass="22407">MKSVKCDFCGGCYNTNAEWSEHFQKVHLTLCVGKLDSGGDQVRKVLDDVTNFECYKSTTTVKIIDFDPVVCIDRLACDNIVNKKIKTKASGKLESCNFCVFRSKNIAEHTIRNHSNNGRRLIYCEICNRVYSRRSALKWHVQCSGTHRRKEESVLGQFEKLNFLLDKDTSPFDGFPCDTDSLNNDIAVKFPEKFKS</sequence>
<protein>
    <recommendedName>
        <fullName evidence="2">C2H2-type domain-containing protein</fullName>
    </recommendedName>
</protein>
<keyword evidence="1" id="KW-0862">Zinc</keyword>
<keyword evidence="1" id="KW-0863">Zinc-finger</keyword>
<dbReference type="PROSITE" id="PS50157">
    <property type="entry name" value="ZINC_FINGER_C2H2_2"/>
    <property type="match status" value="1"/>
</dbReference>
<name>A0A8D8QGF7_9HEMI</name>
<dbReference type="InterPro" id="IPR013087">
    <property type="entry name" value="Znf_C2H2_type"/>
</dbReference>
<dbReference type="EMBL" id="HBUF01076780">
    <property type="protein sequence ID" value="CAG6631446.1"/>
    <property type="molecule type" value="Transcribed_RNA"/>
</dbReference>
<reference evidence="3" key="1">
    <citation type="submission" date="2021-05" db="EMBL/GenBank/DDBJ databases">
        <authorList>
            <person name="Alioto T."/>
            <person name="Alioto T."/>
            <person name="Gomez Garrido J."/>
        </authorList>
    </citation>
    <scope>NUCLEOTIDE SEQUENCE</scope>
</reference>
<dbReference type="GO" id="GO:0008270">
    <property type="term" value="F:zinc ion binding"/>
    <property type="evidence" value="ECO:0007669"/>
    <property type="project" value="UniProtKB-KW"/>
</dbReference>
<evidence type="ECO:0000259" key="2">
    <source>
        <dbReference type="PROSITE" id="PS50157"/>
    </source>
</evidence>